<gene>
    <name evidence="1" type="ORF">AQZ52_08125</name>
</gene>
<comment type="caution">
    <text evidence="1">The sequence shown here is derived from an EMBL/GenBank/DDBJ whole genome shotgun (WGS) entry which is preliminary data.</text>
</comment>
<name>A0A117UVG0_9SPHN</name>
<evidence type="ECO:0008006" key="3">
    <source>
        <dbReference type="Google" id="ProtNLM"/>
    </source>
</evidence>
<proteinExistence type="predicted"/>
<sequence length="144" mass="14654">MSGAAQAVVIKPLAIVAVDSLSFGDLTRPTAAGTVVLDPSGAITTTGGVLTSTAIAQSGPRRAGTFTVNGDPGRQFIIDLPTVAILRQGSRNMRLSAFRSNWTAGTAFSPTGIFALTVGATLNVGANQTTGTYTGTYAVTVTYQ</sequence>
<dbReference type="InterPro" id="IPR025514">
    <property type="entry name" value="DUF4402"/>
</dbReference>
<accession>A0A117UVG0</accession>
<dbReference type="STRING" id="1117702.AQZ52_08125"/>
<dbReference type="AlphaFoldDB" id="A0A117UVG0"/>
<keyword evidence="2" id="KW-1185">Reference proteome</keyword>
<protein>
    <recommendedName>
        <fullName evidence="3">DUF4402 domain-containing protein</fullName>
    </recommendedName>
</protein>
<organism evidence="1 2">
    <name type="scientific">Novosphingobium fuchskuhlense</name>
    <dbReference type="NCBI Taxonomy" id="1117702"/>
    <lineage>
        <taxon>Bacteria</taxon>
        <taxon>Pseudomonadati</taxon>
        <taxon>Pseudomonadota</taxon>
        <taxon>Alphaproteobacteria</taxon>
        <taxon>Sphingomonadales</taxon>
        <taxon>Sphingomonadaceae</taxon>
        <taxon>Novosphingobium</taxon>
    </lineage>
</organism>
<evidence type="ECO:0000313" key="2">
    <source>
        <dbReference type="Proteomes" id="UP000058012"/>
    </source>
</evidence>
<dbReference type="Proteomes" id="UP000058012">
    <property type="component" value="Unassembled WGS sequence"/>
</dbReference>
<dbReference type="EMBL" id="LLZS01000006">
    <property type="protein sequence ID" value="KUR71579.1"/>
    <property type="molecule type" value="Genomic_DNA"/>
</dbReference>
<dbReference type="Pfam" id="PF14352">
    <property type="entry name" value="DUF4402"/>
    <property type="match status" value="1"/>
</dbReference>
<evidence type="ECO:0000313" key="1">
    <source>
        <dbReference type="EMBL" id="KUR71579.1"/>
    </source>
</evidence>
<reference evidence="1 2" key="1">
    <citation type="submission" date="2015-10" db="EMBL/GenBank/DDBJ databases">
        <title>Draft genome sequence of Novosphingobium fuchskuhlense DSM 25065 isolated from a surface water sample of the southwest basin of Lake Grosse Fuchskuhle.</title>
        <authorList>
            <person name="Ruckert C."/>
            <person name="Winkler A."/>
            <person name="Glaeser J."/>
            <person name="Grossart H.-P."/>
            <person name="Kalinowski J."/>
            <person name="Glaeser S."/>
        </authorList>
    </citation>
    <scope>NUCLEOTIDE SEQUENCE [LARGE SCALE GENOMIC DNA]</scope>
    <source>
        <strain evidence="1 2">FNE08-7</strain>
    </source>
</reference>